<accession>A0A7C9ECF2</accession>
<dbReference type="AlphaFoldDB" id="A0A7C9ECF2"/>
<proteinExistence type="predicted"/>
<evidence type="ECO:0000313" key="1">
    <source>
        <dbReference type="EMBL" id="MBA4665961.1"/>
    </source>
</evidence>
<protein>
    <submittedName>
        <fullName evidence="1">Uncharacterized protein</fullName>
    </submittedName>
</protein>
<dbReference type="EMBL" id="GISG01230013">
    <property type="protein sequence ID" value="MBA4665963.1"/>
    <property type="molecule type" value="Transcribed_RNA"/>
</dbReference>
<reference evidence="1" key="1">
    <citation type="journal article" date="2013" name="J. Plant Res.">
        <title>Effect of fungi and light on seed germination of three Opuntia species from semiarid lands of central Mexico.</title>
        <authorList>
            <person name="Delgado-Sanchez P."/>
            <person name="Jimenez-Bremont J.F."/>
            <person name="Guerrero-Gonzalez Mde L."/>
            <person name="Flores J."/>
        </authorList>
    </citation>
    <scope>NUCLEOTIDE SEQUENCE</scope>
    <source>
        <tissue evidence="1">Cladode</tissue>
    </source>
</reference>
<name>A0A7C9ECF2_OPUST</name>
<dbReference type="EMBL" id="GISG01230010">
    <property type="protein sequence ID" value="MBA4665961.1"/>
    <property type="molecule type" value="Transcribed_RNA"/>
</dbReference>
<sequence length="105" mass="11603">MHSRCCTSCILSAFWSNGRLYGEIFIRSSCIVCPYVKVSTSSDQIDLPFVLWVNLEPSFNVMPIFGSPGVFLNGMILLVLSIISVSIEQLEAPDGSFHIGLLRCN</sequence>
<reference evidence="1" key="2">
    <citation type="submission" date="2020-07" db="EMBL/GenBank/DDBJ databases">
        <authorList>
            <person name="Vera ALvarez R."/>
            <person name="Arias-Moreno D.M."/>
            <person name="Jimenez-Jacinto V."/>
            <person name="Jimenez-Bremont J.F."/>
            <person name="Swaminathan K."/>
            <person name="Moose S.P."/>
            <person name="Guerrero-Gonzalez M.L."/>
            <person name="Marino-Ramirez L."/>
            <person name="Landsman D."/>
            <person name="Rodriguez-Kessler M."/>
            <person name="Delgado-Sanchez P."/>
        </authorList>
    </citation>
    <scope>NUCLEOTIDE SEQUENCE</scope>
    <source>
        <tissue evidence="1">Cladode</tissue>
    </source>
</reference>
<organism evidence="1">
    <name type="scientific">Opuntia streptacantha</name>
    <name type="common">Prickly pear cactus</name>
    <name type="synonym">Opuntia cardona</name>
    <dbReference type="NCBI Taxonomy" id="393608"/>
    <lineage>
        <taxon>Eukaryota</taxon>
        <taxon>Viridiplantae</taxon>
        <taxon>Streptophyta</taxon>
        <taxon>Embryophyta</taxon>
        <taxon>Tracheophyta</taxon>
        <taxon>Spermatophyta</taxon>
        <taxon>Magnoliopsida</taxon>
        <taxon>eudicotyledons</taxon>
        <taxon>Gunneridae</taxon>
        <taxon>Pentapetalae</taxon>
        <taxon>Caryophyllales</taxon>
        <taxon>Cactineae</taxon>
        <taxon>Cactaceae</taxon>
        <taxon>Opuntioideae</taxon>
        <taxon>Opuntia</taxon>
    </lineage>
</organism>